<name>A0A1H6I5I5_9EURY</name>
<evidence type="ECO:0000313" key="3">
    <source>
        <dbReference type="Proteomes" id="UP000199215"/>
    </source>
</evidence>
<dbReference type="AlphaFoldDB" id="A0A1H6I5I5"/>
<feature type="compositionally biased region" description="Basic residues" evidence="1">
    <location>
        <begin position="185"/>
        <end position="207"/>
    </location>
</feature>
<keyword evidence="3" id="KW-1185">Reference proteome</keyword>
<organism evidence="2 3">
    <name type="scientific">Halopenitus malekzadehii</name>
    <dbReference type="NCBI Taxonomy" id="1267564"/>
    <lineage>
        <taxon>Archaea</taxon>
        <taxon>Methanobacteriati</taxon>
        <taxon>Methanobacteriota</taxon>
        <taxon>Stenosarchaea group</taxon>
        <taxon>Halobacteria</taxon>
        <taxon>Halobacteriales</taxon>
        <taxon>Haloferacaceae</taxon>
        <taxon>Halopenitus</taxon>
    </lineage>
</organism>
<dbReference type="Proteomes" id="UP000199215">
    <property type="component" value="Unassembled WGS sequence"/>
</dbReference>
<evidence type="ECO:0000256" key="1">
    <source>
        <dbReference type="SAM" id="MobiDB-lite"/>
    </source>
</evidence>
<feature type="region of interest" description="Disordered" evidence="1">
    <location>
        <begin position="125"/>
        <end position="247"/>
    </location>
</feature>
<gene>
    <name evidence="2" type="ORF">SAMN05192561_101954</name>
</gene>
<feature type="compositionally biased region" description="Polar residues" evidence="1">
    <location>
        <begin position="166"/>
        <end position="183"/>
    </location>
</feature>
<dbReference type="EMBL" id="FNWU01000001">
    <property type="protein sequence ID" value="SEH42831.1"/>
    <property type="molecule type" value="Genomic_DNA"/>
</dbReference>
<reference evidence="2 3" key="1">
    <citation type="submission" date="2016-10" db="EMBL/GenBank/DDBJ databases">
        <authorList>
            <person name="de Groot N.N."/>
        </authorList>
    </citation>
    <scope>NUCLEOTIDE SEQUENCE [LARGE SCALE GENOMIC DNA]</scope>
    <source>
        <strain evidence="2 3">IBRC-M10418</strain>
    </source>
</reference>
<sequence length="247" mass="26861">MIVALMTLVILIAGMTNGLAGFGFALVVTLGCVATAQRRIPLPEWSSGGIGDVRSNASRDARCRQHLGAAVRRDERRGTAHRISSEFRPLTRIGSTYASQGSSRRGNCWVVGPLTGCLGGVNAPRNDADPSSNELTAAGGSRPFFPTNRSPRAGARRRTIPASRSPDGSSSPHIQRPTTTAGNRSRCRGRRDHAVRLRRRNCGRGRRGPAGTCVLRRRRPTRLSRDRPRRSRPAVVRREVAPRSACR</sequence>
<protein>
    <submittedName>
        <fullName evidence="2">Uncharacterized protein</fullName>
    </submittedName>
</protein>
<evidence type="ECO:0000313" key="2">
    <source>
        <dbReference type="EMBL" id="SEH42831.1"/>
    </source>
</evidence>
<accession>A0A1H6I5I5</accession>
<feature type="compositionally biased region" description="Basic residues" evidence="1">
    <location>
        <begin position="215"/>
        <end position="232"/>
    </location>
</feature>
<proteinExistence type="predicted"/>